<dbReference type="Pfam" id="PF00534">
    <property type="entry name" value="Glycos_transf_1"/>
    <property type="match status" value="1"/>
</dbReference>
<dbReference type="GeneID" id="10153453"/>
<dbReference type="STRING" id="765177.Desmu_0758"/>
<dbReference type="AlphaFoldDB" id="E8R987"/>
<reference evidence="6" key="1">
    <citation type="submission" date="2010-11" db="EMBL/GenBank/DDBJ databases">
        <title>The complete genome of Desulfurococcus mucosus DSM 2162.</title>
        <authorList>
            <consortium name="US DOE Joint Genome Institute (JGI-PGF)"/>
            <person name="Lucas S."/>
            <person name="Copeland A."/>
            <person name="Lapidus A."/>
            <person name="Bruce D."/>
            <person name="Goodwin L."/>
            <person name="Pitluck S."/>
            <person name="Kyrpides N."/>
            <person name="Mavromatis K."/>
            <person name="Pagani I."/>
            <person name="Ivanova N."/>
            <person name="Ovchinnikova G."/>
            <person name="Chertkov O."/>
            <person name="Held B."/>
            <person name="Brettin T."/>
            <person name="Detter J.C."/>
            <person name="Tapia R."/>
            <person name="Han C."/>
            <person name="Land M."/>
            <person name="Hauser L."/>
            <person name="Markowitz V."/>
            <person name="Cheng J.-F."/>
            <person name="Hugenholtz P."/>
            <person name="Woyke T."/>
            <person name="Wu D."/>
            <person name="Wirth R."/>
            <person name="Bilek Y."/>
            <person name="Hader T."/>
            <person name="Klenk H.-P."/>
            <person name="Eisen J.A."/>
        </authorList>
    </citation>
    <scope>NUCLEOTIDE SEQUENCE [LARGE SCALE GENOMIC DNA]</scope>
    <source>
        <strain evidence="6">ATCC 35584 / DSM 2162 / JCM 9187 / O7/1</strain>
    </source>
</reference>
<name>E8R987_DESM0</name>
<dbReference type="GO" id="GO:0016757">
    <property type="term" value="F:glycosyltransferase activity"/>
    <property type="evidence" value="ECO:0007669"/>
    <property type="project" value="UniProtKB-KW"/>
</dbReference>
<evidence type="ECO:0000256" key="2">
    <source>
        <dbReference type="ARBA" id="ARBA00022679"/>
    </source>
</evidence>
<dbReference type="PANTHER" id="PTHR45825:SF11">
    <property type="entry name" value="ALPHA AMYLASE DOMAIN-CONTAINING PROTEIN"/>
    <property type="match status" value="1"/>
</dbReference>
<dbReference type="EMBL" id="CP002363">
    <property type="protein sequence ID" value="ADV65063.1"/>
    <property type="molecule type" value="Genomic_DNA"/>
</dbReference>
<sequence precursor="true">MKTWMLTFESIYTRKVGGLAEVPPRLAEAMKSMGEDVEIYTPSHGFKKENTTGKEVFKTWINGSEYSIWEYNAPVKHYIVSGGVLEEPIVYSRNLLFKSLVFARIVREYFNHVAGRGETPDIVHGHDWHSYPALLAVNAESTRMGIPVGIVYQIHLLSRTLIDLEALAKGIGVSGDDYLRGGLGVKPLKEYYERSGGWVERLAALTSDKVLTVSKGYTRDVVRIVGLDNATKVDYVFNATTWTWDDVVKVVSKIAGGRDLFSHGTRKLVRGKLLRDTWRLIEVENPDPHMNDVIRGFLEKYDVSVNEPFKQDGPLILLTGRSTKQKGIDILLKSMDKLVSEIPRARVVLAVIPVSGTEELLREIIEYVALFPDNLRVLPGYVDYEHYLTLYYSASVFLAPSRYEPFGLVVLEAMASGTPVVASNTGGFRDLILDVRRYGLNGTGMLFTPLDREGMIEALTLMLDIVENEDESSARLRRRCVEYSSSFTWSNSAARLLGIYNALLKPRGSRDENPGG</sequence>
<dbReference type="eggNOG" id="arCOG01420">
    <property type="taxonomic scope" value="Archaea"/>
</dbReference>
<keyword evidence="2 5" id="KW-0808">Transferase</keyword>
<evidence type="ECO:0000259" key="4">
    <source>
        <dbReference type="Pfam" id="PF08323"/>
    </source>
</evidence>
<dbReference type="SUPFAM" id="SSF53756">
    <property type="entry name" value="UDP-Glycosyltransferase/glycogen phosphorylase"/>
    <property type="match status" value="1"/>
</dbReference>
<keyword evidence="6" id="KW-1185">Reference proteome</keyword>
<proteinExistence type="predicted"/>
<organism evidence="5 6">
    <name type="scientific">Desulfurococcus mucosus (strain ATCC 35584 / DSM 2162 / JCM 9187 / O7/1)</name>
    <dbReference type="NCBI Taxonomy" id="765177"/>
    <lineage>
        <taxon>Archaea</taxon>
        <taxon>Thermoproteota</taxon>
        <taxon>Thermoprotei</taxon>
        <taxon>Desulfurococcales</taxon>
        <taxon>Desulfurococcaceae</taxon>
        <taxon>Desulfurococcus</taxon>
    </lineage>
</organism>
<dbReference type="RefSeq" id="WP_013562285.1">
    <property type="nucleotide sequence ID" value="NC_014961.1"/>
</dbReference>
<evidence type="ECO:0000313" key="6">
    <source>
        <dbReference type="Proteomes" id="UP000001068"/>
    </source>
</evidence>
<dbReference type="Proteomes" id="UP000001068">
    <property type="component" value="Chromosome"/>
</dbReference>
<dbReference type="Pfam" id="PF08323">
    <property type="entry name" value="Glyco_transf_5"/>
    <property type="match status" value="1"/>
</dbReference>
<accession>E8R987</accession>
<evidence type="ECO:0000313" key="5">
    <source>
        <dbReference type="EMBL" id="ADV65063.1"/>
    </source>
</evidence>
<dbReference type="Gene3D" id="3.40.50.2000">
    <property type="entry name" value="Glycogen Phosphorylase B"/>
    <property type="match status" value="2"/>
</dbReference>
<dbReference type="HOGENOM" id="CLU_009583_18_5_2"/>
<dbReference type="KEGG" id="dmu:Desmu_0758"/>
<dbReference type="InterPro" id="IPR013534">
    <property type="entry name" value="Starch_synth_cat_dom"/>
</dbReference>
<reference evidence="5 6" key="2">
    <citation type="journal article" date="2011" name="Stand. Genomic Sci.">
        <title>Complete genome sequence of Desulfurococcus mucosus type strain (O7/1).</title>
        <authorList>
            <person name="Wirth R."/>
            <person name="Chertkov O."/>
            <person name="Held B."/>
            <person name="Lapidus A."/>
            <person name="Nolan M."/>
            <person name="Lucas S."/>
            <person name="Hammon N."/>
            <person name="Deshpande S."/>
            <person name="Cheng J.F."/>
            <person name="Tapia R."/>
            <person name="Han C."/>
            <person name="Goodwin L."/>
            <person name="Pitluck S."/>
            <person name="Liolios K."/>
            <person name="Ioanna P."/>
            <person name="Ivanova N."/>
            <person name="Mavromatis K."/>
            <person name="Mikhailova N."/>
            <person name="Pati A."/>
            <person name="Chen A."/>
            <person name="Palaniappan K."/>
            <person name="Land M."/>
            <person name="Hauser L."/>
            <person name="Chang Y.J."/>
            <person name="Jeffries C.D."/>
            <person name="Bilek Y."/>
            <person name="Hader T."/>
            <person name="Rohde M."/>
            <person name="Spring S."/>
            <person name="Sikorski J."/>
            <person name="Goker M."/>
            <person name="Woyke T."/>
            <person name="Bristow J."/>
            <person name="Eisen J.A."/>
            <person name="Markowitz V."/>
            <person name="Hugenholtz P."/>
            <person name="Kyrpides N.C."/>
            <person name="Klenk H.P."/>
        </authorList>
    </citation>
    <scope>NUCLEOTIDE SEQUENCE [LARGE SCALE GENOMIC DNA]</scope>
    <source>
        <strain evidence="6">ATCC 35584 / DSM 2162 / JCM 9187 / O7/1</strain>
    </source>
</reference>
<feature type="domain" description="Starch synthase catalytic" evidence="4">
    <location>
        <begin position="4"/>
        <end position="228"/>
    </location>
</feature>
<dbReference type="InterPro" id="IPR001296">
    <property type="entry name" value="Glyco_trans_1"/>
</dbReference>
<keyword evidence="1" id="KW-0328">Glycosyltransferase</keyword>
<evidence type="ECO:0000256" key="1">
    <source>
        <dbReference type="ARBA" id="ARBA00022676"/>
    </source>
</evidence>
<gene>
    <name evidence="5" type="ordered locus">Desmu_0758</name>
</gene>
<protein>
    <submittedName>
        <fullName evidence="5">Glycosyl transferase group 1</fullName>
    </submittedName>
</protein>
<feature type="domain" description="Glycosyl transferase family 1" evidence="3">
    <location>
        <begin position="307"/>
        <end position="466"/>
    </location>
</feature>
<dbReference type="PANTHER" id="PTHR45825">
    <property type="entry name" value="GRANULE-BOUND STARCH SYNTHASE 1, CHLOROPLASTIC/AMYLOPLASTIC"/>
    <property type="match status" value="1"/>
</dbReference>
<evidence type="ECO:0000259" key="3">
    <source>
        <dbReference type="Pfam" id="PF00534"/>
    </source>
</evidence>